<accession>A0A330L707</accession>
<organism evidence="10 11">
    <name type="scientific">Nitrospira lenta</name>
    <dbReference type="NCBI Taxonomy" id="1436998"/>
    <lineage>
        <taxon>Bacteria</taxon>
        <taxon>Pseudomonadati</taxon>
        <taxon>Nitrospirota</taxon>
        <taxon>Nitrospiria</taxon>
        <taxon>Nitrospirales</taxon>
        <taxon>Nitrospiraceae</taxon>
        <taxon>Nitrospira</taxon>
    </lineage>
</organism>
<feature type="transmembrane region" description="Helical" evidence="7">
    <location>
        <begin position="53"/>
        <end position="72"/>
    </location>
</feature>
<evidence type="ECO:0000256" key="6">
    <source>
        <dbReference type="ARBA" id="ARBA00023136"/>
    </source>
</evidence>
<dbReference type="Proteomes" id="UP000248168">
    <property type="component" value="Unassembled WGS sequence"/>
</dbReference>
<dbReference type="EMBL" id="OUNR01000016">
    <property type="protein sequence ID" value="SPP65498.1"/>
    <property type="molecule type" value="Genomic_DNA"/>
</dbReference>
<dbReference type="InParanoid" id="A0A330L707"/>
<evidence type="ECO:0000313" key="11">
    <source>
        <dbReference type="Proteomes" id="UP000248168"/>
    </source>
</evidence>
<dbReference type="InterPro" id="IPR011527">
    <property type="entry name" value="ABC1_TM_dom"/>
</dbReference>
<evidence type="ECO:0000259" key="9">
    <source>
        <dbReference type="PROSITE" id="PS50929"/>
    </source>
</evidence>
<dbReference type="Pfam" id="PF00664">
    <property type="entry name" value="ABC_membrane"/>
    <property type="match status" value="1"/>
</dbReference>
<dbReference type="OrthoDB" id="9760776at2"/>
<dbReference type="SUPFAM" id="SSF52540">
    <property type="entry name" value="P-loop containing nucleoside triphosphate hydrolases"/>
    <property type="match status" value="1"/>
</dbReference>
<evidence type="ECO:0000256" key="4">
    <source>
        <dbReference type="ARBA" id="ARBA00022840"/>
    </source>
</evidence>
<dbReference type="GO" id="GO:0015833">
    <property type="term" value="P:peptide transport"/>
    <property type="evidence" value="ECO:0007669"/>
    <property type="project" value="InterPro"/>
</dbReference>
<name>A0A330L707_9BACT</name>
<gene>
    <name evidence="10" type="ORF">NITLEN_30412</name>
</gene>
<dbReference type="SMART" id="SM00382">
    <property type="entry name" value="AAA"/>
    <property type="match status" value="1"/>
</dbReference>
<dbReference type="NCBIfam" id="TIGR01194">
    <property type="entry name" value="cyc_pep_trnsptr"/>
    <property type="match status" value="1"/>
</dbReference>
<dbReference type="SUPFAM" id="SSF90123">
    <property type="entry name" value="ABC transporter transmembrane region"/>
    <property type="match status" value="1"/>
</dbReference>
<dbReference type="GO" id="GO:1904680">
    <property type="term" value="F:peptide transmembrane transporter activity"/>
    <property type="evidence" value="ECO:0007669"/>
    <property type="project" value="InterPro"/>
</dbReference>
<keyword evidence="6 7" id="KW-0472">Membrane</keyword>
<keyword evidence="5 7" id="KW-1133">Transmembrane helix</keyword>
<feature type="transmembrane region" description="Helical" evidence="7">
    <location>
        <begin position="271"/>
        <end position="291"/>
    </location>
</feature>
<dbReference type="GO" id="GO:0016887">
    <property type="term" value="F:ATP hydrolysis activity"/>
    <property type="evidence" value="ECO:0007669"/>
    <property type="project" value="InterPro"/>
</dbReference>
<sequence length="544" mass="60826">MNIRLPGFVSFLFQRSRSVMAAMVCVGVLSGLCSAGVLALINRVLQQRHDQESLLALGFVAVVAGKLATQIISQLTLTRFAQDTTLDLSLTLCKKILQSPYRRTETYGHANILVTLTDDVSMLAWSIQCLPQLAMNAAIVLGCGVYLLWLSWPTFLLVVTATLLGAWGYHWLHTRAFSTIHSSREARAQLFRHFRSLTEGIKELTLHRQRRTEFIDQELHGAADLYRRTSIDAARQYAIAEAWSHFAFYSMIGIILFVFPLMFPLSTESLIGYVVVLLYMMSPIWGIIGILPTVERGQVAFENIQRLGVSLDKSSESLPSAVLPVAATRLDSLTLESVTFQYATDSHGNDPFALGPISLTLCPGELSFVIGGNGSGKSTFVKLLSGLYVPHAGEVSLNGTVIADANRDWYREHFSVVFSDFYLFEKLLGIEEERIRTSAAGYLSSLQLDHKVKVKEGRFSTIDLSQGQRKRLALLTAYLEDRPVYVFDEWAADQDPQYKDVFYMKLLPELRARGKSVVVITHDDRYFHLGDRVIKLENGKVVPS</sequence>
<feature type="transmembrane region" description="Helical" evidence="7">
    <location>
        <begin position="21"/>
        <end position="41"/>
    </location>
</feature>
<comment type="subcellular location">
    <subcellularLocation>
        <location evidence="1">Cell membrane</location>
        <topology evidence="1">Multi-pass membrane protein</topology>
    </subcellularLocation>
</comment>
<dbReference type="InterPro" id="IPR017871">
    <property type="entry name" value="ABC_transporter-like_CS"/>
</dbReference>
<feature type="domain" description="ABC transmembrane type-1" evidence="9">
    <location>
        <begin position="19"/>
        <end position="296"/>
    </location>
</feature>
<dbReference type="InterPro" id="IPR003593">
    <property type="entry name" value="AAA+_ATPase"/>
</dbReference>
<evidence type="ECO:0000256" key="3">
    <source>
        <dbReference type="ARBA" id="ARBA00022741"/>
    </source>
</evidence>
<dbReference type="GO" id="GO:0034040">
    <property type="term" value="F:ATPase-coupled lipid transmembrane transporter activity"/>
    <property type="evidence" value="ECO:0007669"/>
    <property type="project" value="TreeGrafter"/>
</dbReference>
<keyword evidence="4" id="KW-0067">ATP-binding</keyword>
<evidence type="ECO:0000313" key="10">
    <source>
        <dbReference type="EMBL" id="SPP65498.1"/>
    </source>
</evidence>
<dbReference type="AlphaFoldDB" id="A0A330L707"/>
<dbReference type="PROSITE" id="PS50929">
    <property type="entry name" value="ABC_TM1F"/>
    <property type="match status" value="1"/>
</dbReference>
<dbReference type="Pfam" id="PF00005">
    <property type="entry name" value="ABC_tran"/>
    <property type="match status" value="1"/>
</dbReference>
<dbReference type="InterPro" id="IPR005898">
    <property type="entry name" value="Cyc_pep_transpt_SyrD/YojI"/>
</dbReference>
<feature type="domain" description="ABC transporter" evidence="8">
    <location>
        <begin position="333"/>
        <end position="544"/>
    </location>
</feature>
<dbReference type="Gene3D" id="1.20.1560.10">
    <property type="entry name" value="ABC transporter type 1, transmembrane domain"/>
    <property type="match status" value="1"/>
</dbReference>
<dbReference type="CDD" id="cd03228">
    <property type="entry name" value="ABCC_MRP_Like"/>
    <property type="match status" value="1"/>
</dbReference>
<dbReference type="PROSITE" id="PS50893">
    <property type="entry name" value="ABC_TRANSPORTER_2"/>
    <property type="match status" value="1"/>
</dbReference>
<dbReference type="InterPro" id="IPR039421">
    <property type="entry name" value="Type_1_exporter"/>
</dbReference>
<dbReference type="InterPro" id="IPR036640">
    <property type="entry name" value="ABC1_TM_sf"/>
</dbReference>
<protein>
    <submittedName>
        <fullName evidence="10">Cyclic peptide transporter</fullName>
    </submittedName>
</protein>
<proteinExistence type="predicted"/>
<dbReference type="InterPro" id="IPR027417">
    <property type="entry name" value="P-loop_NTPase"/>
</dbReference>
<evidence type="ECO:0000256" key="1">
    <source>
        <dbReference type="ARBA" id="ARBA00004651"/>
    </source>
</evidence>
<dbReference type="GO" id="GO:0005886">
    <property type="term" value="C:plasma membrane"/>
    <property type="evidence" value="ECO:0007669"/>
    <property type="project" value="UniProtKB-SubCell"/>
</dbReference>
<evidence type="ECO:0000256" key="5">
    <source>
        <dbReference type="ARBA" id="ARBA00022989"/>
    </source>
</evidence>
<keyword evidence="2 7" id="KW-0812">Transmembrane</keyword>
<dbReference type="RefSeq" id="WP_121989769.1">
    <property type="nucleotide sequence ID" value="NZ_OUNR01000016.1"/>
</dbReference>
<dbReference type="PANTHER" id="PTHR24221">
    <property type="entry name" value="ATP-BINDING CASSETTE SUB-FAMILY B"/>
    <property type="match status" value="1"/>
</dbReference>
<evidence type="ECO:0000256" key="7">
    <source>
        <dbReference type="SAM" id="Phobius"/>
    </source>
</evidence>
<reference evidence="11" key="1">
    <citation type="submission" date="2018-04" db="EMBL/GenBank/DDBJ databases">
        <authorList>
            <person name="Lucker S."/>
            <person name="Sakoula D."/>
        </authorList>
    </citation>
    <scope>NUCLEOTIDE SEQUENCE [LARGE SCALE GENOMIC DNA]</scope>
</reference>
<feature type="transmembrane region" description="Helical" evidence="7">
    <location>
        <begin position="155"/>
        <end position="172"/>
    </location>
</feature>
<dbReference type="GO" id="GO:0005524">
    <property type="term" value="F:ATP binding"/>
    <property type="evidence" value="ECO:0007669"/>
    <property type="project" value="UniProtKB-KW"/>
</dbReference>
<keyword evidence="3" id="KW-0547">Nucleotide-binding</keyword>
<evidence type="ECO:0000259" key="8">
    <source>
        <dbReference type="PROSITE" id="PS50893"/>
    </source>
</evidence>
<dbReference type="FunCoup" id="A0A330L707">
    <property type="interactions" value="45"/>
</dbReference>
<dbReference type="Gene3D" id="3.40.50.300">
    <property type="entry name" value="P-loop containing nucleotide triphosphate hydrolases"/>
    <property type="match status" value="1"/>
</dbReference>
<dbReference type="PROSITE" id="PS00211">
    <property type="entry name" value="ABC_TRANSPORTER_1"/>
    <property type="match status" value="1"/>
</dbReference>
<dbReference type="GO" id="GO:0140359">
    <property type="term" value="F:ABC-type transporter activity"/>
    <property type="evidence" value="ECO:0007669"/>
    <property type="project" value="InterPro"/>
</dbReference>
<dbReference type="PANTHER" id="PTHR24221:SF654">
    <property type="entry name" value="ATP-BINDING CASSETTE SUB-FAMILY B MEMBER 6"/>
    <property type="match status" value="1"/>
</dbReference>
<feature type="transmembrane region" description="Helical" evidence="7">
    <location>
        <begin position="246"/>
        <end position="265"/>
    </location>
</feature>
<keyword evidence="11" id="KW-1185">Reference proteome</keyword>
<evidence type="ECO:0000256" key="2">
    <source>
        <dbReference type="ARBA" id="ARBA00022692"/>
    </source>
</evidence>
<dbReference type="InterPro" id="IPR003439">
    <property type="entry name" value="ABC_transporter-like_ATP-bd"/>
</dbReference>